<dbReference type="SUPFAM" id="SSF53850">
    <property type="entry name" value="Periplasmic binding protein-like II"/>
    <property type="match status" value="1"/>
</dbReference>
<dbReference type="RefSeq" id="WP_163248477.1">
    <property type="nucleotide sequence ID" value="NZ_SXDP01000002.1"/>
</dbReference>
<feature type="domain" description="Solute-binding protein family 5" evidence="5">
    <location>
        <begin position="89"/>
        <end position="437"/>
    </location>
</feature>
<dbReference type="Proteomes" id="UP000473885">
    <property type="component" value="Unassembled WGS sequence"/>
</dbReference>
<feature type="coiled-coil region" evidence="4">
    <location>
        <begin position="455"/>
        <end position="482"/>
    </location>
</feature>
<dbReference type="Pfam" id="PF00496">
    <property type="entry name" value="SBP_bac_5"/>
    <property type="match status" value="1"/>
</dbReference>
<dbReference type="InterPro" id="IPR030678">
    <property type="entry name" value="Peptide/Ni-bd"/>
</dbReference>
<dbReference type="GO" id="GO:0042884">
    <property type="term" value="P:microcin transport"/>
    <property type="evidence" value="ECO:0007669"/>
    <property type="project" value="TreeGrafter"/>
</dbReference>
<dbReference type="GO" id="GO:0030288">
    <property type="term" value="C:outer membrane-bounded periplasmic space"/>
    <property type="evidence" value="ECO:0007669"/>
    <property type="project" value="TreeGrafter"/>
</dbReference>
<dbReference type="PANTHER" id="PTHR30290:SF64">
    <property type="entry name" value="ABC TRANSPORTER PERIPLASMIC BINDING PROTEIN"/>
    <property type="match status" value="1"/>
</dbReference>
<proteinExistence type="inferred from homology"/>
<dbReference type="PROSITE" id="PS51257">
    <property type="entry name" value="PROKAR_LIPOPROTEIN"/>
    <property type="match status" value="1"/>
</dbReference>
<dbReference type="EMBL" id="SXDP01000002">
    <property type="protein sequence ID" value="NEZ46156.1"/>
    <property type="molecule type" value="Genomic_DNA"/>
</dbReference>
<gene>
    <name evidence="6" type="ORF">FDF74_02890</name>
</gene>
<dbReference type="InterPro" id="IPR023765">
    <property type="entry name" value="SBP_5_CS"/>
</dbReference>
<name>A0A6M0R7D1_9CLOT</name>
<dbReference type="FunFam" id="3.90.76.10:FF:000004">
    <property type="entry name" value="Peptide ABC transporter substrate-binding protein"/>
    <property type="match status" value="1"/>
</dbReference>
<evidence type="ECO:0000259" key="5">
    <source>
        <dbReference type="Pfam" id="PF00496"/>
    </source>
</evidence>
<evidence type="ECO:0000256" key="4">
    <source>
        <dbReference type="SAM" id="Coils"/>
    </source>
</evidence>
<evidence type="ECO:0000256" key="3">
    <source>
        <dbReference type="ARBA" id="ARBA00022729"/>
    </source>
</evidence>
<keyword evidence="4" id="KW-0175">Coiled coil</keyword>
<dbReference type="PANTHER" id="PTHR30290">
    <property type="entry name" value="PERIPLASMIC BINDING COMPONENT OF ABC TRANSPORTER"/>
    <property type="match status" value="1"/>
</dbReference>
<evidence type="ECO:0000313" key="7">
    <source>
        <dbReference type="Proteomes" id="UP000473885"/>
    </source>
</evidence>
<organism evidence="6 7">
    <name type="scientific">Clostridium niameyense</name>
    <dbReference type="NCBI Taxonomy" id="1622073"/>
    <lineage>
        <taxon>Bacteria</taxon>
        <taxon>Bacillati</taxon>
        <taxon>Bacillota</taxon>
        <taxon>Clostridia</taxon>
        <taxon>Eubacteriales</taxon>
        <taxon>Clostridiaceae</taxon>
        <taxon>Clostridium</taxon>
    </lineage>
</organism>
<evidence type="ECO:0000313" key="6">
    <source>
        <dbReference type="EMBL" id="NEZ46156.1"/>
    </source>
</evidence>
<dbReference type="CDD" id="cd08520">
    <property type="entry name" value="PBP2_NikA_DppA_OppA_like_21"/>
    <property type="match status" value="1"/>
</dbReference>
<evidence type="ECO:0000256" key="2">
    <source>
        <dbReference type="ARBA" id="ARBA00005695"/>
    </source>
</evidence>
<comment type="caution">
    <text evidence="6">The sequence shown here is derived from an EMBL/GenBank/DDBJ whole genome shotgun (WGS) entry which is preliminary data.</text>
</comment>
<dbReference type="Gene3D" id="3.90.76.10">
    <property type="entry name" value="Dipeptide-binding Protein, Domain 1"/>
    <property type="match status" value="1"/>
</dbReference>
<comment type="subcellular location">
    <subcellularLocation>
        <location evidence="1">Cell membrane</location>
        <topology evidence="1">Lipid-anchor</topology>
    </subcellularLocation>
</comment>
<keyword evidence="7" id="KW-1185">Reference proteome</keyword>
<reference evidence="6 7" key="1">
    <citation type="submission" date="2019-04" db="EMBL/GenBank/DDBJ databases">
        <title>Genome sequencing of Clostridium botulinum Groups I-IV and Clostridium butyricum.</title>
        <authorList>
            <person name="Brunt J."/>
            <person name="Van Vliet A.H.M."/>
            <person name="Stringer S.C."/>
            <person name="Carter A.T."/>
            <person name="Peck M.W."/>
        </authorList>
    </citation>
    <scope>NUCLEOTIDE SEQUENCE [LARGE SCALE GENOMIC DNA]</scope>
    <source>
        <strain evidence="6 7">IFR 18/094</strain>
    </source>
</reference>
<keyword evidence="3" id="KW-0732">Signal</keyword>
<dbReference type="GO" id="GO:0043190">
    <property type="term" value="C:ATP-binding cassette (ABC) transporter complex"/>
    <property type="evidence" value="ECO:0007669"/>
    <property type="project" value="InterPro"/>
</dbReference>
<dbReference type="GO" id="GO:1904680">
    <property type="term" value="F:peptide transmembrane transporter activity"/>
    <property type="evidence" value="ECO:0007669"/>
    <property type="project" value="TreeGrafter"/>
</dbReference>
<dbReference type="PIRSF" id="PIRSF002741">
    <property type="entry name" value="MppA"/>
    <property type="match status" value="1"/>
</dbReference>
<dbReference type="Gene3D" id="3.10.105.10">
    <property type="entry name" value="Dipeptide-binding Protein, Domain 3"/>
    <property type="match status" value="1"/>
</dbReference>
<comment type="similarity">
    <text evidence="2">Belongs to the bacterial solute-binding protein 5 family.</text>
</comment>
<dbReference type="PROSITE" id="PS01040">
    <property type="entry name" value="SBP_BACTERIAL_5"/>
    <property type="match status" value="1"/>
</dbReference>
<accession>A0A6M0R7D1</accession>
<sequence length="532" mass="61245">MKKTIHKLIVVLFTTIISMSFLLCGCGNNKKEVETNVKKESAPKKDVVLKLEGGDWGSPNPYLSYPRGPGSSKVNLIYDSLIERDEKGMIPWLAEKWEVKNGGKEYLFKIRKGVKWQDGKEFTPEDVKFSFEYFKKHPPVSKSLYINGKCFIDNVEVLNDNYIKVTVNTINASSLDKLGNTRIIPKHIWEKVNDPKKFNEKDAFVGCGPYTLESYNKERGAYKFTAFKDYWGPKQRVKSIEFIPVSDPILAFEKGDLDLIEGVKPDIAKKYENNKDYKQLKGHNFFGYRLCMNMDKKPEFKDKNIRQAIAYSIDQQEIIDKVKRGLGVKASASFLPKDHVWYNKYVKKYDYNPSKSKELLKDKNLSFELTTSNRKDDLRMAELIKLQLEKTGIKVNVKSLDMKSRDAAAKTGNYEALITSHGGWGQDADILRELYRSKDLAVGGTIMNSIPGYKNQEIDKLCDKQMNEMNEAKRKKLVYELQEKISDEIPMIPIINTPGGIAIYKPAKYDGYMNMYNHFMLSHSKLSYLERK</sequence>
<protein>
    <submittedName>
        <fullName evidence="6">Diguanylate phosphodiesterase</fullName>
    </submittedName>
</protein>
<evidence type="ECO:0000256" key="1">
    <source>
        <dbReference type="ARBA" id="ARBA00004193"/>
    </source>
</evidence>
<dbReference type="GO" id="GO:0015833">
    <property type="term" value="P:peptide transport"/>
    <property type="evidence" value="ECO:0007669"/>
    <property type="project" value="TreeGrafter"/>
</dbReference>
<dbReference type="Gene3D" id="3.40.190.10">
    <property type="entry name" value="Periplasmic binding protein-like II"/>
    <property type="match status" value="1"/>
</dbReference>
<dbReference type="InterPro" id="IPR039424">
    <property type="entry name" value="SBP_5"/>
</dbReference>
<dbReference type="AlphaFoldDB" id="A0A6M0R7D1"/>
<dbReference type="InterPro" id="IPR000914">
    <property type="entry name" value="SBP_5_dom"/>
</dbReference>